<dbReference type="Proteomes" id="UP000182842">
    <property type="component" value="Unassembled WGS sequence"/>
</dbReference>
<reference evidence="1 2" key="1">
    <citation type="submission" date="2016-10" db="EMBL/GenBank/DDBJ databases">
        <authorList>
            <person name="Varghese N."/>
            <person name="Submissions S."/>
        </authorList>
    </citation>
    <scope>NUCLEOTIDE SEQUENCE [LARGE SCALE GENOMIC DNA]</scope>
    <source>
        <strain evidence="1 2">DSM 20219</strain>
    </source>
</reference>
<gene>
    <name evidence="1" type="ORF">SAMN04489748_0887</name>
</gene>
<evidence type="ECO:0000313" key="2">
    <source>
        <dbReference type="Proteomes" id="UP000182842"/>
    </source>
</evidence>
<sequence length="182" mass="20168">MDTGVAADPVSLIRGTHTQGMKRFDDFIATLDGPQLLALFEHGDGVMTDLAASARLRPEQIGMLVRLMEESNPSWSPDVAYQLIASQECTPGQLERLIGWCDDPGTWLIACEKHPGGEHALVRTADPYIALRYAHRIDPDVMAGFARDIDPTARDARYEAGRLRRRHDFTREADGILKAKGL</sequence>
<dbReference type="EMBL" id="FNRW01000002">
    <property type="protein sequence ID" value="SEB39351.1"/>
    <property type="molecule type" value="Genomic_DNA"/>
</dbReference>
<dbReference type="RefSeq" id="WP_230473302.1">
    <property type="nucleotide sequence ID" value="NZ_FNRW01000002.1"/>
</dbReference>
<protein>
    <submittedName>
        <fullName evidence="1">Uncharacterized protein</fullName>
    </submittedName>
</protein>
<proteinExistence type="predicted"/>
<evidence type="ECO:0000313" key="1">
    <source>
        <dbReference type="EMBL" id="SEB39351.1"/>
    </source>
</evidence>
<accession>A0AA45ZP57</accession>
<dbReference type="AlphaFoldDB" id="A0AA45ZP57"/>
<comment type="caution">
    <text evidence="1">The sequence shown here is derived from an EMBL/GenBank/DDBJ whole genome shotgun (WGS) entry which is preliminary data.</text>
</comment>
<name>A0AA45ZP57_BIFLN</name>
<organism evidence="1 2">
    <name type="scientific">Bifidobacterium longum</name>
    <dbReference type="NCBI Taxonomy" id="216816"/>
    <lineage>
        <taxon>Bacteria</taxon>
        <taxon>Bacillati</taxon>
        <taxon>Actinomycetota</taxon>
        <taxon>Actinomycetes</taxon>
        <taxon>Bifidobacteriales</taxon>
        <taxon>Bifidobacteriaceae</taxon>
        <taxon>Bifidobacterium</taxon>
    </lineage>
</organism>